<proteinExistence type="predicted"/>
<dbReference type="InterPro" id="IPR052595">
    <property type="entry name" value="LRRC69/RLP"/>
</dbReference>
<dbReference type="SMART" id="SM00369">
    <property type="entry name" value="LRR_TYP"/>
    <property type="match status" value="6"/>
</dbReference>
<dbReference type="PROSITE" id="PS51450">
    <property type="entry name" value="LRR"/>
    <property type="match status" value="1"/>
</dbReference>
<dbReference type="Gene3D" id="2.60.40.10">
    <property type="entry name" value="Immunoglobulins"/>
    <property type="match status" value="1"/>
</dbReference>
<dbReference type="InterPro" id="IPR007110">
    <property type="entry name" value="Ig-like_dom"/>
</dbReference>
<dbReference type="NCBIfam" id="TIGR04183">
    <property type="entry name" value="Por_Secre_tail"/>
    <property type="match status" value="1"/>
</dbReference>
<keyword evidence="2" id="KW-0732">Signal</keyword>
<name>A0ABX8GYU0_9BACT</name>
<dbReference type="SUPFAM" id="SSF48726">
    <property type="entry name" value="Immunoglobulin"/>
    <property type="match status" value="1"/>
</dbReference>
<reference evidence="6 7" key="1">
    <citation type="submission" date="2021-05" db="EMBL/GenBank/DDBJ databases">
        <title>Comparative genomic studies on the polysaccharide-degrading batcterial strains of the Flammeovirga genus.</title>
        <authorList>
            <person name="Zewei F."/>
            <person name="Zheng Z."/>
            <person name="Yu L."/>
            <person name="Ruyue G."/>
            <person name="Yanhong M."/>
            <person name="Yuanyuan C."/>
            <person name="Jingyan G."/>
            <person name="Wenjun H."/>
        </authorList>
    </citation>
    <scope>NUCLEOTIDE SEQUENCE [LARGE SCALE GENOMIC DNA]</scope>
    <source>
        <strain evidence="6 7">YS10</strain>
    </source>
</reference>
<dbReference type="InterPro" id="IPR001611">
    <property type="entry name" value="Leu-rich_rpt"/>
</dbReference>
<dbReference type="RefSeq" id="WP_144075484.1">
    <property type="nucleotide sequence ID" value="NZ_CP076128.1"/>
</dbReference>
<dbReference type="PANTHER" id="PTHR48057:SF30">
    <property type="entry name" value="DNA-DAMAGE-REPAIR_TOLERATION DRT100-LIKE PROTEIN"/>
    <property type="match status" value="1"/>
</dbReference>
<keyword evidence="7" id="KW-1185">Reference proteome</keyword>
<dbReference type="PANTHER" id="PTHR48057">
    <property type="entry name" value="LEUCINE-RICH REPEAT SERINE/THREONINE-PROTEIN KINASE 1"/>
    <property type="match status" value="1"/>
</dbReference>
<dbReference type="InterPro" id="IPR032675">
    <property type="entry name" value="LRR_dom_sf"/>
</dbReference>
<feature type="domain" description="Ig-like" evidence="5">
    <location>
        <begin position="172"/>
        <end position="254"/>
    </location>
</feature>
<accession>A0ABX8GYU0</accession>
<evidence type="ECO:0000256" key="3">
    <source>
        <dbReference type="ARBA" id="ARBA00022737"/>
    </source>
</evidence>
<keyword evidence="1" id="KW-0433">Leucine-rich repeat</keyword>
<gene>
    <name evidence="6" type="ORF">KM029_03975</name>
</gene>
<dbReference type="InterPro" id="IPR003591">
    <property type="entry name" value="Leu-rich_rpt_typical-subtyp"/>
</dbReference>
<evidence type="ECO:0000256" key="2">
    <source>
        <dbReference type="ARBA" id="ARBA00022729"/>
    </source>
</evidence>
<protein>
    <submittedName>
        <fullName evidence="6">T9SS type A sorting domain-containing protein</fullName>
    </submittedName>
</protein>
<dbReference type="EMBL" id="CP076128">
    <property type="protein sequence ID" value="QWG08105.1"/>
    <property type="molecule type" value="Genomic_DNA"/>
</dbReference>
<evidence type="ECO:0000259" key="5">
    <source>
        <dbReference type="PROSITE" id="PS50835"/>
    </source>
</evidence>
<dbReference type="SUPFAM" id="SSF52058">
    <property type="entry name" value="L domain-like"/>
    <property type="match status" value="2"/>
</dbReference>
<keyword evidence="4" id="KW-1015">Disulfide bond</keyword>
<evidence type="ECO:0000256" key="4">
    <source>
        <dbReference type="ARBA" id="ARBA00023157"/>
    </source>
</evidence>
<dbReference type="PROSITE" id="PS50835">
    <property type="entry name" value="IG_LIKE"/>
    <property type="match status" value="1"/>
</dbReference>
<evidence type="ECO:0000256" key="1">
    <source>
        <dbReference type="ARBA" id="ARBA00022614"/>
    </source>
</evidence>
<evidence type="ECO:0000313" key="7">
    <source>
        <dbReference type="Proteomes" id="UP000682802"/>
    </source>
</evidence>
<dbReference type="InterPro" id="IPR036179">
    <property type="entry name" value="Ig-like_dom_sf"/>
</dbReference>
<keyword evidence="3" id="KW-0677">Repeat</keyword>
<dbReference type="InterPro" id="IPR026444">
    <property type="entry name" value="Secre_tail"/>
</dbReference>
<dbReference type="Pfam" id="PF18962">
    <property type="entry name" value="Por_Secre_tail"/>
    <property type="match status" value="1"/>
</dbReference>
<dbReference type="Gene3D" id="3.80.10.10">
    <property type="entry name" value="Ribonuclease Inhibitor"/>
    <property type="match status" value="3"/>
</dbReference>
<organism evidence="6 7">
    <name type="scientific">Flammeovirga kamogawensis</name>
    <dbReference type="NCBI Taxonomy" id="373891"/>
    <lineage>
        <taxon>Bacteria</taxon>
        <taxon>Pseudomonadati</taxon>
        <taxon>Bacteroidota</taxon>
        <taxon>Cytophagia</taxon>
        <taxon>Cytophagales</taxon>
        <taxon>Flammeovirgaceae</taxon>
        <taxon>Flammeovirga</taxon>
    </lineage>
</organism>
<evidence type="ECO:0000313" key="6">
    <source>
        <dbReference type="EMBL" id="QWG08105.1"/>
    </source>
</evidence>
<sequence>MKYLYCFIIIFIVFKSYGQDRKADSLFLIDLINVNQDHTLNWDINTPIDNWSGITLKNNRLSNLYVNNKNLYVIPSSISNSNELVNFQCYNNNITQLPNEITKLSLLRDLTIYGNNITKLPEEIDKLINLRYLNAQWNQINYIPLSFNKLPNIYRLVIHSNNLGYSALELIPRFINRATINPQNKLNNDITIYYENSVELIVNDSSVNNTYTWYKNNSPIGNSNVRKLTTNENGLFYCIITNSDPFLSDLPTVTSGNYEITNAGPFWSDSTALAILRDTNIGNNLGWPTTNPTRVKDWAGVTHSGDLADRVTSVVIDNKEMYTLPAEMATMDGLTALEIQNNKLVFADLANLGSLAPTTFTYAPQAELGEERSIGFSLGNTVTMTVDSAAHANDTYQWFNENGAIAGAISNTYSAAAVGSYYCEVKNSLFPDLTLKQATTFIYDQDAYNNDERILKELYTSNSGNSLGWDLSKQMDTWNGVTLRGGRVYELALNGKILSTLPADFGQLTELSTLNLSNNSFSSLPILSTLSKLTSFQLGNNLFASIPATVTDLTQLEVLALNNNQITLVESSISNLTNLTDLSIQENFLTFEDIELLPQTSNSRTYSPQGTAGAPQYVGTSGYIYIVVDQTIDPTLRDVNTYQWYYEGVAIPNSNNDSLFINNQFGEFYTKINNPTITDLTLKTASIFVSPDKVDEQDSLVLVALKNIDLNPNNTLNWPNTSPVGSWEGIQVDGENARITTLDIWNKNIDALPSSFTSLTALENANISANNLIALPNDMDALTNLSYINISNNHLSFAEMDKIVLNESNGRVNFVYGNQKSIGEEGTTVTLENGFNFLAIPEEDRTTNDFYQWYRNGSIIDGENEESLRVNNTGEYNYTISNERYTTILLTSYSITVDGNVTSIGNEIGGTLKLYPNPTANRFTLEISNAVRIIDVKVYDVVGNIYLNIYNTSSLHKWSINLEGKPIGIYLVWVKTDKGEVTMKVFKK</sequence>
<dbReference type="InterPro" id="IPR013783">
    <property type="entry name" value="Ig-like_fold"/>
</dbReference>
<dbReference type="Proteomes" id="UP000682802">
    <property type="component" value="Chromosome 1"/>
</dbReference>